<evidence type="ECO:0000256" key="1">
    <source>
        <dbReference type="SAM" id="MobiDB-lite"/>
    </source>
</evidence>
<reference evidence="2 3" key="1">
    <citation type="submission" date="2016-07" db="EMBL/GenBank/DDBJ databases">
        <title>Multiple horizontal gene transfer events from other fungi enriched the ability of initially mycotrophic Trichoderma (Ascomycota) to feed on dead plant biomass.</title>
        <authorList>
            <consortium name="DOE Joint Genome Institute"/>
            <person name="Aerts A."/>
            <person name="Atanasova L."/>
            <person name="Chenthamara K."/>
            <person name="Zhang J."/>
            <person name="Grujic M."/>
            <person name="Henrissat B."/>
            <person name="Kuo A."/>
            <person name="Salamov A."/>
            <person name="Lipzen A."/>
            <person name="Labutti K."/>
            <person name="Barry K."/>
            <person name="Miao Y."/>
            <person name="Rahimi M.J."/>
            <person name="Shen Q."/>
            <person name="Grigoriev I.V."/>
            <person name="Kubicek C.P."/>
            <person name="Druzhinina I.S."/>
        </authorList>
    </citation>
    <scope>NUCLEOTIDE SEQUENCE [LARGE SCALE GENOMIC DNA]</scope>
    <source>
        <strain evidence="2 3">CBS 433.97</strain>
    </source>
</reference>
<dbReference type="Proteomes" id="UP000240493">
    <property type="component" value="Unassembled WGS sequence"/>
</dbReference>
<sequence length="228" mass="24723">MSAAPLTLHRYVLVPSFLSPTQSPHPPPAVAPLSLPGPWFPAPNPSSSGCCGPTREPLEALGDPPVAAAPAPEAPSMQTAGQSSRWEGFFFLASVTSHGSWAPGVQVKWAVDFFLFRSLLDRWMDAFLAATLPAFVKNSIVRSCALLLSPPALPTFHPLLISSHLLVLWTSPLSLPCSSFTLTITLHRREVLIIFLSLFPHRLSFAESRALSLSAAIVHARRRHLRLA</sequence>
<dbReference type="EMBL" id="KZ679256">
    <property type="protein sequence ID" value="PTB47148.1"/>
    <property type="molecule type" value="Genomic_DNA"/>
</dbReference>
<evidence type="ECO:0000313" key="3">
    <source>
        <dbReference type="Proteomes" id="UP000240493"/>
    </source>
</evidence>
<protein>
    <submittedName>
        <fullName evidence="2">Uncharacterized protein</fullName>
    </submittedName>
</protein>
<dbReference type="AlphaFoldDB" id="A0A2T3ZQS1"/>
<feature type="region of interest" description="Disordered" evidence="1">
    <location>
        <begin position="45"/>
        <end position="78"/>
    </location>
</feature>
<organism evidence="2 3">
    <name type="scientific">Trichoderma asperellum (strain ATCC 204424 / CBS 433.97 / NBRC 101777)</name>
    <dbReference type="NCBI Taxonomy" id="1042311"/>
    <lineage>
        <taxon>Eukaryota</taxon>
        <taxon>Fungi</taxon>
        <taxon>Dikarya</taxon>
        <taxon>Ascomycota</taxon>
        <taxon>Pezizomycotina</taxon>
        <taxon>Sordariomycetes</taxon>
        <taxon>Hypocreomycetidae</taxon>
        <taxon>Hypocreales</taxon>
        <taxon>Hypocreaceae</taxon>
        <taxon>Trichoderma</taxon>
    </lineage>
</organism>
<keyword evidence="3" id="KW-1185">Reference proteome</keyword>
<accession>A0A2T3ZQS1</accession>
<name>A0A2T3ZQS1_TRIA4</name>
<gene>
    <name evidence="2" type="ORF">M441DRAFT_232267</name>
</gene>
<proteinExistence type="predicted"/>
<feature type="compositionally biased region" description="Low complexity" evidence="1">
    <location>
        <begin position="64"/>
        <end position="75"/>
    </location>
</feature>
<evidence type="ECO:0000313" key="2">
    <source>
        <dbReference type="EMBL" id="PTB47148.1"/>
    </source>
</evidence>